<protein>
    <submittedName>
        <fullName evidence="1">Uncharacterized protein</fullName>
    </submittedName>
</protein>
<reference evidence="1 2" key="1">
    <citation type="journal article" date="2023" name="ACS Omega">
        <title>Identification of the Neoaspergillic Acid Biosynthesis Gene Cluster by Establishing an In Vitro CRISPR-Ribonucleoprotein Genetic System in Aspergillus melleus.</title>
        <authorList>
            <person name="Yuan B."/>
            <person name="Grau M.F."/>
            <person name="Murata R.M."/>
            <person name="Torok T."/>
            <person name="Venkateswaran K."/>
            <person name="Stajich J.E."/>
            <person name="Wang C.C.C."/>
        </authorList>
    </citation>
    <scope>NUCLEOTIDE SEQUENCE [LARGE SCALE GENOMIC DNA]</scope>
    <source>
        <strain evidence="1 2">IMV 1140</strain>
    </source>
</reference>
<sequence length="353" mass="39493">MSTDKQPHITPNSFFHAFTTAPSEPPLTIYFITGNPGLIGYYHTFLSVLSEKIKALTKHEDKSRAFQIYGHSLAGFELAEPGQKEQEPQSATHYYDLEEQIQFVQRKLYSFTAERLDGINKLSSQSNTAPSTTTRPKVILIGHSVGAYIAMEVLRRHREGSQVDHPVDFDIIGGALLFPTVVDIAKSPSGQKLTRLLSIIPQLALVAGIIVRILTALVPASILRSLIRIYMPSAPDTMVDTTAGFLKSKRGVQQALHMASDEMQTITADRWTDDVWGISNSQDPMSRLFFYFGRNDHWVAERTRDEIIELRGQKPQGPKMTVCEEGVPHAFCLRHSDFMASKVADMIMEMARA</sequence>
<evidence type="ECO:0000313" key="2">
    <source>
        <dbReference type="Proteomes" id="UP001177260"/>
    </source>
</evidence>
<comment type="caution">
    <text evidence="1">The sequence shown here is derived from an EMBL/GenBank/DDBJ whole genome shotgun (WGS) entry which is preliminary data.</text>
</comment>
<gene>
    <name evidence="1" type="ORF">N8T08_005463</name>
</gene>
<accession>A0ACC3B350</accession>
<dbReference type="EMBL" id="JAOPJF010000030">
    <property type="protein sequence ID" value="KAK1144590.1"/>
    <property type="molecule type" value="Genomic_DNA"/>
</dbReference>
<dbReference type="Proteomes" id="UP001177260">
    <property type="component" value="Unassembled WGS sequence"/>
</dbReference>
<keyword evidence="2" id="KW-1185">Reference proteome</keyword>
<proteinExistence type="predicted"/>
<evidence type="ECO:0000313" key="1">
    <source>
        <dbReference type="EMBL" id="KAK1144590.1"/>
    </source>
</evidence>
<name>A0ACC3B350_9EURO</name>
<organism evidence="1 2">
    <name type="scientific">Aspergillus melleus</name>
    <dbReference type="NCBI Taxonomy" id="138277"/>
    <lineage>
        <taxon>Eukaryota</taxon>
        <taxon>Fungi</taxon>
        <taxon>Dikarya</taxon>
        <taxon>Ascomycota</taxon>
        <taxon>Pezizomycotina</taxon>
        <taxon>Eurotiomycetes</taxon>
        <taxon>Eurotiomycetidae</taxon>
        <taxon>Eurotiales</taxon>
        <taxon>Aspergillaceae</taxon>
        <taxon>Aspergillus</taxon>
        <taxon>Aspergillus subgen. Circumdati</taxon>
    </lineage>
</organism>